<feature type="compositionally biased region" description="Gly residues" evidence="2">
    <location>
        <begin position="123"/>
        <end position="148"/>
    </location>
</feature>
<feature type="compositionally biased region" description="Acidic residues" evidence="2">
    <location>
        <begin position="56"/>
        <end position="71"/>
    </location>
</feature>
<gene>
    <name evidence="5" type="ORF">F130042H8_34020</name>
</gene>
<dbReference type="RefSeq" id="WP_390470906.1">
    <property type="nucleotide sequence ID" value="NZ_BAABXL010000001.1"/>
</dbReference>
<dbReference type="InterPro" id="IPR050922">
    <property type="entry name" value="LytR/CpsA/Psr_CW_biosynth"/>
</dbReference>
<feature type="compositionally biased region" description="Basic and acidic residues" evidence="2">
    <location>
        <begin position="534"/>
        <end position="543"/>
    </location>
</feature>
<proteinExistence type="inferred from homology"/>
<keyword evidence="3" id="KW-1133">Transmembrane helix</keyword>
<dbReference type="Gene3D" id="3.40.630.190">
    <property type="entry name" value="LCP protein"/>
    <property type="match status" value="1"/>
</dbReference>
<feature type="compositionally biased region" description="Acidic residues" evidence="2">
    <location>
        <begin position="545"/>
        <end position="556"/>
    </location>
</feature>
<comment type="caution">
    <text evidence="5">The sequence shown here is derived from an EMBL/GenBank/DDBJ whole genome shotgun (WGS) entry which is preliminary data.</text>
</comment>
<evidence type="ECO:0000256" key="3">
    <source>
        <dbReference type="SAM" id="Phobius"/>
    </source>
</evidence>
<feature type="compositionally biased region" description="Low complexity" evidence="2">
    <location>
        <begin position="101"/>
        <end position="115"/>
    </location>
</feature>
<feature type="domain" description="Cell envelope-related transcriptional attenuator" evidence="4">
    <location>
        <begin position="237"/>
        <end position="393"/>
    </location>
</feature>
<evidence type="ECO:0000256" key="2">
    <source>
        <dbReference type="SAM" id="MobiDB-lite"/>
    </source>
</evidence>
<organism evidence="5 6">
    <name type="scientific">Enterocloster alcoholdehydrogenati</name>
    <dbReference type="NCBI Taxonomy" id="2547410"/>
    <lineage>
        <taxon>Bacteria</taxon>
        <taxon>Bacillati</taxon>
        <taxon>Bacillota</taxon>
        <taxon>Clostridia</taxon>
        <taxon>Lachnospirales</taxon>
        <taxon>Lachnospiraceae</taxon>
        <taxon>Enterocloster</taxon>
    </lineage>
</organism>
<dbReference type="PANTHER" id="PTHR33392">
    <property type="entry name" value="POLYISOPRENYL-TEICHOIC ACID--PEPTIDOGLYCAN TEICHOIC ACID TRANSFERASE TAGU"/>
    <property type="match status" value="1"/>
</dbReference>
<protein>
    <recommendedName>
        <fullName evidence="4">Cell envelope-related transcriptional attenuator domain-containing protein</fullName>
    </recommendedName>
</protein>
<evidence type="ECO:0000256" key="1">
    <source>
        <dbReference type="ARBA" id="ARBA00006068"/>
    </source>
</evidence>
<dbReference type="Pfam" id="PF03816">
    <property type="entry name" value="LytR_cpsA_psr"/>
    <property type="match status" value="1"/>
</dbReference>
<evidence type="ECO:0000313" key="6">
    <source>
        <dbReference type="Proteomes" id="UP001600894"/>
    </source>
</evidence>
<evidence type="ECO:0000259" key="4">
    <source>
        <dbReference type="Pfam" id="PF03816"/>
    </source>
</evidence>
<feature type="compositionally biased region" description="Polar residues" evidence="2">
    <location>
        <begin position="579"/>
        <end position="619"/>
    </location>
</feature>
<dbReference type="InterPro" id="IPR004474">
    <property type="entry name" value="LytR_CpsA_psr"/>
</dbReference>
<dbReference type="PANTHER" id="PTHR33392:SF6">
    <property type="entry name" value="POLYISOPRENYL-TEICHOIC ACID--PEPTIDOGLYCAN TEICHOIC ACID TRANSFERASE TAGU"/>
    <property type="match status" value="1"/>
</dbReference>
<comment type="similarity">
    <text evidence="1">Belongs to the LytR/CpsA/Psr (LCP) family.</text>
</comment>
<dbReference type="Proteomes" id="UP001600894">
    <property type="component" value="Unassembled WGS sequence"/>
</dbReference>
<feature type="compositionally biased region" description="Low complexity" evidence="2">
    <location>
        <begin position="636"/>
        <end position="660"/>
    </location>
</feature>
<keyword evidence="3" id="KW-0472">Membrane</keyword>
<name>A0ABQ0B237_9FIRM</name>
<feature type="transmembrane region" description="Helical" evidence="3">
    <location>
        <begin position="161"/>
        <end position="182"/>
    </location>
</feature>
<dbReference type="NCBIfam" id="TIGR00350">
    <property type="entry name" value="lytR_cpsA_psr"/>
    <property type="match status" value="1"/>
</dbReference>
<accession>A0ABQ0B237</accession>
<sequence length="684" mass="72491">MNRDEFDYGFEPEEEKAGRGQQAGNTGHTFVPAFRQAANEGNRQRRNTAFHRDQGDEPGFDGDFDGDYEDADMSRAVERQPGSSRRVQAGSGRALKDEGLQGRAAARQGADAGAGRSRRNTGSGRGSAGNTGRTGAGGGRGGRQGGNGGSKKVFAGLTLRGLVLLIAAQLTAFAIIGCVWWGKRMLSLMQTDTEFNKEDITNPYISVDKEQQMSGYWTVALFGVDSRNNSVGKGNMSDVIIICNINQENGEIKLVSVFRDTYLNIDEKNTYNKINMAYAKGGPKQAVEALNRNLDLEIDDYATFNWKAVADAINILGGVDVELSKAEFYYINAYITETVKSTGIGSHQLKSAGPNHLDGVQAVAYARLRKMDTDFARTERQRKIIELCFEKLKKADFAVVNNVMEVVFPQILSSITLNDVIPAAKNLSKYYIAATAGFPEARSDAILGKKGDCVIPQTLESNVITLHKFLFDDENYVPSEMVKKISSKISSDTGMYKEGKPVESVGTDGGYVPKATTAAKEKETKESESQSSEKSSESTHSTDESIIDGEYPDGLETDANGNVIDPPENYGPGIVPSESDGTTQGSQSGPGASTESSGSLKPTVPSGTLSPGTTETSAEASKGNNSSSNGPGGVSGSDDVSNGPGAASQPSQTQPSSSGGTVPGAGNVIQGESQGNDVIIGPGA</sequence>
<evidence type="ECO:0000313" key="5">
    <source>
        <dbReference type="EMBL" id="GAA6270342.1"/>
    </source>
</evidence>
<keyword evidence="6" id="KW-1185">Reference proteome</keyword>
<dbReference type="EMBL" id="BAABXL010000001">
    <property type="protein sequence ID" value="GAA6270342.1"/>
    <property type="molecule type" value="Genomic_DNA"/>
</dbReference>
<feature type="region of interest" description="Disordered" evidence="2">
    <location>
        <begin position="493"/>
        <end position="684"/>
    </location>
</feature>
<feature type="compositionally biased region" description="Basic and acidic residues" evidence="2">
    <location>
        <begin position="519"/>
        <end position="528"/>
    </location>
</feature>
<reference evidence="5 6" key="1">
    <citation type="submission" date="2024-04" db="EMBL/GenBank/DDBJ databases">
        <title>Defined microbial consortia suppress multidrug-resistant proinflammatory Enterobacteriaceae via ecological control.</title>
        <authorList>
            <person name="Furuichi M."/>
            <person name="Kawaguchi T."/>
            <person name="Pust M."/>
            <person name="Yasuma K."/>
            <person name="Plichta D."/>
            <person name="Hasegawa N."/>
            <person name="Ohya T."/>
            <person name="Bhattarai S."/>
            <person name="Sasajima S."/>
            <person name="Aoto Y."/>
            <person name="Tuganbaev T."/>
            <person name="Yaginuma M."/>
            <person name="Ueda M."/>
            <person name="Okahashi N."/>
            <person name="Amafuji K."/>
            <person name="Kiridooshi Y."/>
            <person name="Sugita K."/>
            <person name="Strazar M."/>
            <person name="Skelly A."/>
            <person name="Suda W."/>
            <person name="Hattori M."/>
            <person name="Nakamoto N."/>
            <person name="Caballero S."/>
            <person name="Norman J."/>
            <person name="Olle B."/>
            <person name="Tanoue T."/>
            <person name="Arita M."/>
            <person name="Bucci V."/>
            <person name="Atarashi K."/>
            <person name="Xavier R."/>
            <person name="Honda K."/>
        </authorList>
    </citation>
    <scope>NUCLEOTIDE SEQUENCE [LARGE SCALE GENOMIC DNA]</scope>
    <source>
        <strain evidence="6">f13</strain>
    </source>
</reference>
<keyword evidence="3" id="KW-0812">Transmembrane</keyword>
<feature type="region of interest" description="Disordered" evidence="2">
    <location>
        <begin position="1"/>
        <end position="148"/>
    </location>
</feature>